<evidence type="ECO:0000313" key="1">
    <source>
        <dbReference type="EMBL" id="PKK58925.1"/>
    </source>
</evidence>
<feature type="non-terminal residue" evidence="1">
    <location>
        <position position="1"/>
    </location>
</feature>
<dbReference type="Proteomes" id="UP000233469">
    <property type="component" value="Unassembled WGS sequence"/>
</dbReference>
<comment type="caution">
    <text evidence="1">The sequence shown here is derived from an EMBL/GenBank/DDBJ whole genome shotgun (WGS) entry which is preliminary data.</text>
</comment>
<gene>
    <name evidence="1" type="ORF">RhiirC2_795572</name>
</gene>
<accession>A0A2N1MBB8</accession>
<dbReference type="VEuPathDB" id="FungiDB:FUN_007352"/>
<reference evidence="1 2" key="2">
    <citation type="submission" date="2017-10" db="EMBL/GenBank/DDBJ databases">
        <title>Extensive intraspecific genome diversity in a model arbuscular mycorrhizal fungus.</title>
        <authorList>
            <person name="Chen E.C.H."/>
            <person name="Morin E."/>
            <person name="Baudet D."/>
            <person name="Noel J."/>
            <person name="Ndikumana S."/>
            <person name="Charron P."/>
            <person name="St-Onge C."/>
            <person name="Giorgi J."/>
            <person name="Grigoriev I.V."/>
            <person name="Roux C."/>
            <person name="Martin F.M."/>
            <person name="Corradi N."/>
        </authorList>
    </citation>
    <scope>NUCLEOTIDE SEQUENCE [LARGE SCALE GENOMIC DNA]</scope>
    <source>
        <strain evidence="1 2">C2</strain>
    </source>
</reference>
<name>A0A2N1MBB8_9GLOM</name>
<organism evidence="1 2">
    <name type="scientific">Rhizophagus irregularis</name>
    <dbReference type="NCBI Taxonomy" id="588596"/>
    <lineage>
        <taxon>Eukaryota</taxon>
        <taxon>Fungi</taxon>
        <taxon>Fungi incertae sedis</taxon>
        <taxon>Mucoromycota</taxon>
        <taxon>Glomeromycotina</taxon>
        <taxon>Glomeromycetes</taxon>
        <taxon>Glomerales</taxon>
        <taxon>Glomeraceae</taxon>
        <taxon>Rhizophagus</taxon>
    </lineage>
</organism>
<dbReference type="EMBL" id="LLXL01003307">
    <property type="protein sequence ID" value="PKK58925.1"/>
    <property type="molecule type" value="Genomic_DNA"/>
</dbReference>
<proteinExistence type="predicted"/>
<dbReference type="AlphaFoldDB" id="A0A2N1MBB8"/>
<protein>
    <submittedName>
        <fullName evidence="1">Uncharacterized protein</fullName>
    </submittedName>
</protein>
<evidence type="ECO:0000313" key="2">
    <source>
        <dbReference type="Proteomes" id="UP000233469"/>
    </source>
</evidence>
<sequence length="120" mass="13640">LAKQLLKPKVPPPPTQELVDQSDLEKFCCGLLVQGSDSVEEYYSKIKRCNEIIKYGEDYLWHKFIKGLKPENNICIGNIKLRDELVEGLFRALRTKDRPDQSGAVITMCSKEDLAQISAQ</sequence>
<reference evidence="1 2" key="1">
    <citation type="submission" date="2016-04" db="EMBL/GenBank/DDBJ databases">
        <title>Genome analyses suggest a sexual origin of heterokaryosis in a supposedly ancient asexual fungus.</title>
        <authorList>
            <person name="Ropars J."/>
            <person name="Sedzielewska K."/>
            <person name="Noel J."/>
            <person name="Charron P."/>
            <person name="Farinelli L."/>
            <person name="Marton T."/>
            <person name="Kruger M."/>
            <person name="Pelin A."/>
            <person name="Brachmann A."/>
            <person name="Corradi N."/>
        </authorList>
    </citation>
    <scope>NUCLEOTIDE SEQUENCE [LARGE SCALE GENOMIC DNA]</scope>
    <source>
        <strain evidence="1 2">C2</strain>
    </source>
</reference>